<evidence type="ECO:0000256" key="7">
    <source>
        <dbReference type="ARBA" id="ARBA00022989"/>
    </source>
</evidence>
<keyword evidence="13" id="KW-1185">Reference proteome</keyword>
<evidence type="ECO:0000256" key="11">
    <source>
        <dbReference type="SAM" id="MobiDB-lite"/>
    </source>
</evidence>
<comment type="similarity">
    <text evidence="1 9 10">Belongs to the peptidase A8 family.</text>
</comment>
<proteinExistence type="inferred from homology"/>
<keyword evidence="4 9" id="KW-0812">Transmembrane</keyword>
<keyword evidence="8 9" id="KW-0472">Membrane</keyword>
<keyword evidence="3 9" id="KW-0645">Protease</keyword>
<evidence type="ECO:0000256" key="1">
    <source>
        <dbReference type="ARBA" id="ARBA00006139"/>
    </source>
</evidence>
<accession>A0ABQ6G4G3</accession>
<evidence type="ECO:0000256" key="9">
    <source>
        <dbReference type="HAMAP-Rule" id="MF_00161"/>
    </source>
</evidence>
<comment type="function">
    <text evidence="9">This protein specifically catalyzes the removal of signal peptides from prolipoproteins.</text>
</comment>
<feature type="transmembrane region" description="Helical" evidence="9">
    <location>
        <begin position="138"/>
        <end position="161"/>
    </location>
</feature>
<feature type="transmembrane region" description="Helical" evidence="9">
    <location>
        <begin position="7"/>
        <end position="26"/>
    </location>
</feature>
<evidence type="ECO:0000256" key="4">
    <source>
        <dbReference type="ARBA" id="ARBA00022692"/>
    </source>
</evidence>
<evidence type="ECO:0000256" key="8">
    <source>
        <dbReference type="ARBA" id="ARBA00023136"/>
    </source>
</evidence>
<feature type="transmembrane region" description="Helical" evidence="9">
    <location>
        <begin position="100"/>
        <end position="118"/>
    </location>
</feature>
<evidence type="ECO:0000313" key="13">
    <source>
        <dbReference type="Proteomes" id="UP001344906"/>
    </source>
</evidence>
<evidence type="ECO:0000256" key="10">
    <source>
        <dbReference type="RuleBase" id="RU004181"/>
    </source>
</evidence>
<comment type="caution">
    <text evidence="12">The sequence shown here is derived from an EMBL/GenBank/DDBJ whole genome shotgun (WGS) entry which is preliminary data.</text>
</comment>
<keyword evidence="6 9" id="KW-0378">Hydrolase</keyword>
<evidence type="ECO:0000256" key="5">
    <source>
        <dbReference type="ARBA" id="ARBA00022750"/>
    </source>
</evidence>
<feature type="transmembrane region" description="Helical" evidence="9">
    <location>
        <begin position="70"/>
        <end position="88"/>
    </location>
</feature>
<dbReference type="PANTHER" id="PTHR33695">
    <property type="entry name" value="LIPOPROTEIN SIGNAL PEPTIDASE"/>
    <property type="match status" value="1"/>
</dbReference>
<evidence type="ECO:0000313" key="12">
    <source>
        <dbReference type="EMBL" id="GLV60455.1"/>
    </source>
</evidence>
<dbReference type="PRINTS" id="PR00781">
    <property type="entry name" value="LIPOSIGPTASE"/>
</dbReference>
<reference evidence="12 13" key="1">
    <citation type="submission" date="2023-02" db="EMBL/GenBank/DDBJ databases">
        <title>Dictyobacter halimunensis sp. nov., a new member of the class Ktedonobacteria from forest soil in a geothermal area.</title>
        <authorList>
            <person name="Rachmania M.K."/>
            <person name="Ningsih F."/>
            <person name="Sakai Y."/>
            <person name="Yabe S."/>
            <person name="Yokota A."/>
            <person name="Sjamsuridzal W."/>
        </authorList>
    </citation>
    <scope>NUCLEOTIDE SEQUENCE [LARGE SCALE GENOMIC DNA]</scope>
    <source>
        <strain evidence="12 13">S3.2.2.5</strain>
    </source>
</reference>
<feature type="region of interest" description="Disordered" evidence="11">
    <location>
        <begin position="170"/>
        <end position="190"/>
    </location>
</feature>
<evidence type="ECO:0000256" key="6">
    <source>
        <dbReference type="ARBA" id="ARBA00022801"/>
    </source>
</evidence>
<feature type="active site" evidence="9">
    <location>
        <position position="125"/>
    </location>
</feature>
<dbReference type="EC" id="3.4.23.36" evidence="9"/>
<protein>
    <recommendedName>
        <fullName evidence="9">Lipoprotein signal peptidase</fullName>
        <ecNumber evidence="9">3.4.23.36</ecNumber>
    </recommendedName>
    <alternativeName>
        <fullName evidence="9">Prolipoprotein signal peptidase</fullName>
    </alternativeName>
    <alternativeName>
        <fullName evidence="9">Signal peptidase II</fullName>
        <shortName evidence="9">SPase II</shortName>
    </alternativeName>
</protein>
<dbReference type="NCBIfam" id="TIGR00077">
    <property type="entry name" value="lspA"/>
    <property type="match status" value="1"/>
</dbReference>
<keyword evidence="5 9" id="KW-0064">Aspartyl protease</keyword>
<dbReference type="Pfam" id="PF01252">
    <property type="entry name" value="Peptidase_A8"/>
    <property type="match status" value="1"/>
</dbReference>
<gene>
    <name evidence="12" type="primary">lspA_1</name>
    <name evidence="9" type="synonym">lspA</name>
    <name evidence="12" type="ORF">KDH_72740</name>
</gene>
<comment type="pathway">
    <text evidence="9">Protein modification; lipoprotein biosynthesis (signal peptide cleavage).</text>
</comment>
<dbReference type="Proteomes" id="UP001344906">
    <property type="component" value="Unassembled WGS sequence"/>
</dbReference>
<dbReference type="HAMAP" id="MF_00161">
    <property type="entry name" value="LspA"/>
    <property type="match status" value="1"/>
</dbReference>
<comment type="catalytic activity">
    <reaction evidence="9">
        <text>Release of signal peptides from bacterial membrane prolipoproteins. Hydrolyzes -Xaa-Yaa-Zaa-|-(S,diacylglyceryl)Cys-, in which Xaa is hydrophobic (preferably Leu), and Yaa (Ala or Ser) and Zaa (Gly or Ala) have small, neutral side chains.</text>
        <dbReference type="EC" id="3.4.23.36"/>
    </reaction>
</comment>
<dbReference type="PANTHER" id="PTHR33695:SF1">
    <property type="entry name" value="LIPOPROTEIN SIGNAL PEPTIDASE"/>
    <property type="match status" value="1"/>
</dbReference>
<dbReference type="EMBL" id="BSRI01000002">
    <property type="protein sequence ID" value="GLV60455.1"/>
    <property type="molecule type" value="Genomic_DNA"/>
</dbReference>
<evidence type="ECO:0000256" key="2">
    <source>
        <dbReference type="ARBA" id="ARBA00022475"/>
    </source>
</evidence>
<sequence>MKTKNELLSHLIALLSAVCVVILDQWSKNQVVEHLSPPDSGRSVSLLGDYLSLYYVRNWNSAMGLLTNPMLLAVLIVVALVVLISFYWRLFRRGPLVYKILFGLILGGAAGNILDRFIRGGYVVDFIYFRIPQIGFRFYIFNIADAAISVGVALLFILLFFSDFRRPRREEPDNEQADVEPSPTTSGKLS</sequence>
<organism evidence="12 13">
    <name type="scientific">Dictyobacter halimunensis</name>
    <dbReference type="NCBI Taxonomy" id="3026934"/>
    <lineage>
        <taxon>Bacteria</taxon>
        <taxon>Bacillati</taxon>
        <taxon>Chloroflexota</taxon>
        <taxon>Ktedonobacteria</taxon>
        <taxon>Ktedonobacterales</taxon>
        <taxon>Dictyobacteraceae</taxon>
        <taxon>Dictyobacter</taxon>
    </lineage>
</organism>
<evidence type="ECO:0000256" key="3">
    <source>
        <dbReference type="ARBA" id="ARBA00022670"/>
    </source>
</evidence>
<dbReference type="InterPro" id="IPR001872">
    <property type="entry name" value="Peptidase_A8"/>
</dbReference>
<comment type="subcellular location">
    <subcellularLocation>
        <location evidence="9">Cell membrane</location>
        <topology evidence="9">Multi-pass membrane protein</topology>
    </subcellularLocation>
</comment>
<feature type="active site" evidence="9">
    <location>
        <position position="145"/>
    </location>
</feature>
<keyword evidence="12" id="KW-0449">Lipoprotein</keyword>
<keyword evidence="2 9" id="KW-1003">Cell membrane</keyword>
<name>A0ABQ6G4G3_9CHLR</name>
<dbReference type="RefSeq" id="WP_338257534.1">
    <property type="nucleotide sequence ID" value="NZ_BSRI01000002.1"/>
</dbReference>
<keyword evidence="7 9" id="KW-1133">Transmembrane helix</keyword>